<evidence type="ECO:0000313" key="1">
    <source>
        <dbReference type="EMBL" id="GAH49361.1"/>
    </source>
</evidence>
<name>X1FUM5_9ZZZZ</name>
<dbReference type="EMBL" id="BARU01019144">
    <property type="protein sequence ID" value="GAH49361.1"/>
    <property type="molecule type" value="Genomic_DNA"/>
</dbReference>
<reference evidence="1" key="1">
    <citation type="journal article" date="2014" name="Front. Microbiol.">
        <title>High frequency of phylogenetically diverse reductive dehalogenase-homologous genes in deep subseafloor sedimentary metagenomes.</title>
        <authorList>
            <person name="Kawai M."/>
            <person name="Futagami T."/>
            <person name="Toyoda A."/>
            <person name="Takaki Y."/>
            <person name="Nishi S."/>
            <person name="Hori S."/>
            <person name="Arai W."/>
            <person name="Tsubouchi T."/>
            <person name="Morono Y."/>
            <person name="Uchiyama I."/>
            <person name="Ito T."/>
            <person name="Fujiyama A."/>
            <person name="Inagaki F."/>
            <person name="Takami H."/>
        </authorList>
    </citation>
    <scope>NUCLEOTIDE SEQUENCE</scope>
    <source>
        <strain evidence="1">Expedition CK06-06</strain>
    </source>
</reference>
<accession>X1FUM5</accession>
<gene>
    <name evidence="1" type="ORF">S03H2_31561</name>
</gene>
<protein>
    <submittedName>
        <fullName evidence="1">Uncharacterized protein</fullName>
    </submittedName>
</protein>
<sequence>MFIRNTLRYRRQKPGGLEKILSHGGTSLRAADEFSKVVVVLTVNELSGNT</sequence>
<organism evidence="1">
    <name type="scientific">marine sediment metagenome</name>
    <dbReference type="NCBI Taxonomy" id="412755"/>
    <lineage>
        <taxon>unclassified sequences</taxon>
        <taxon>metagenomes</taxon>
        <taxon>ecological metagenomes</taxon>
    </lineage>
</organism>
<comment type="caution">
    <text evidence="1">The sequence shown here is derived from an EMBL/GenBank/DDBJ whole genome shotgun (WGS) entry which is preliminary data.</text>
</comment>
<proteinExistence type="predicted"/>
<dbReference type="AlphaFoldDB" id="X1FUM5"/>